<reference evidence="2 3" key="1">
    <citation type="journal article" date="2021" name="Elife">
        <title>Chloroplast acquisition without the gene transfer in kleptoplastic sea slugs, Plakobranchus ocellatus.</title>
        <authorList>
            <person name="Maeda T."/>
            <person name="Takahashi S."/>
            <person name="Yoshida T."/>
            <person name="Shimamura S."/>
            <person name="Takaki Y."/>
            <person name="Nagai Y."/>
            <person name="Toyoda A."/>
            <person name="Suzuki Y."/>
            <person name="Arimoto A."/>
            <person name="Ishii H."/>
            <person name="Satoh N."/>
            <person name="Nishiyama T."/>
            <person name="Hasebe M."/>
            <person name="Maruyama T."/>
            <person name="Minagawa J."/>
            <person name="Obokata J."/>
            <person name="Shigenobu S."/>
        </authorList>
    </citation>
    <scope>NUCLEOTIDE SEQUENCE [LARGE SCALE GENOMIC DNA]</scope>
</reference>
<sequence length="266" mass="30391">MVKSDSYGSIKTMLSEIVMNHISIAAEDPSLSSTAASSCHDGEGASTDVSLIGSPIQSNRGRKRRRENAWKCNIAKARRNVAKKKGVEGACEGDMRGKHASRANKIDDEREHIRAHINSFPKTYSHYCRNNTKRRYLGSDLNLHTLYFLYKEKAETDGRKLASLSSYKNVFYKEFNLGFHKRLKDRCDYCVANDNMSEKEKLRKKGESEVHRNLKEQPRLYRDRCKEMVALSNDYRAAVFDLEDALATPKATEKIILFQRKSALIT</sequence>
<evidence type="ECO:0000256" key="1">
    <source>
        <dbReference type="SAM" id="MobiDB-lite"/>
    </source>
</evidence>
<organism evidence="2 3">
    <name type="scientific">Plakobranchus ocellatus</name>
    <dbReference type="NCBI Taxonomy" id="259542"/>
    <lineage>
        <taxon>Eukaryota</taxon>
        <taxon>Metazoa</taxon>
        <taxon>Spiralia</taxon>
        <taxon>Lophotrochozoa</taxon>
        <taxon>Mollusca</taxon>
        <taxon>Gastropoda</taxon>
        <taxon>Heterobranchia</taxon>
        <taxon>Euthyneura</taxon>
        <taxon>Panpulmonata</taxon>
        <taxon>Sacoglossa</taxon>
        <taxon>Placobranchoidea</taxon>
        <taxon>Plakobranchidae</taxon>
        <taxon>Plakobranchus</taxon>
    </lineage>
</organism>
<evidence type="ECO:0000313" key="2">
    <source>
        <dbReference type="EMBL" id="GFN78691.1"/>
    </source>
</evidence>
<protein>
    <submittedName>
        <fullName evidence="2">Uncharacterized protein</fullName>
    </submittedName>
</protein>
<dbReference type="PANTHER" id="PTHR10773:SF19">
    <property type="match status" value="1"/>
</dbReference>
<proteinExistence type="predicted"/>
<dbReference type="AlphaFoldDB" id="A0AAV3Y7C6"/>
<dbReference type="EMBL" id="BLXT01000592">
    <property type="protein sequence ID" value="GFN78691.1"/>
    <property type="molecule type" value="Genomic_DNA"/>
</dbReference>
<dbReference type="Proteomes" id="UP000735302">
    <property type="component" value="Unassembled WGS sequence"/>
</dbReference>
<name>A0AAV3Y7C6_9GAST</name>
<evidence type="ECO:0000313" key="3">
    <source>
        <dbReference type="Proteomes" id="UP000735302"/>
    </source>
</evidence>
<accession>A0AAV3Y7C6</accession>
<keyword evidence="3" id="KW-1185">Reference proteome</keyword>
<dbReference type="PANTHER" id="PTHR10773">
    <property type="entry name" value="DNA-DIRECTED RNA POLYMERASES I, II, AND III SUBUNIT RPABC2"/>
    <property type="match status" value="1"/>
</dbReference>
<feature type="region of interest" description="Disordered" evidence="1">
    <location>
        <begin position="35"/>
        <end position="65"/>
    </location>
</feature>
<comment type="caution">
    <text evidence="2">The sequence shown here is derived from an EMBL/GenBank/DDBJ whole genome shotgun (WGS) entry which is preliminary data.</text>
</comment>
<gene>
    <name evidence="2" type="ORF">PoB_000519700</name>
</gene>